<feature type="region of interest" description="Disordered" evidence="1">
    <location>
        <begin position="33"/>
        <end position="54"/>
    </location>
</feature>
<feature type="chain" id="PRO_5046902776" evidence="2">
    <location>
        <begin position="24"/>
        <end position="716"/>
    </location>
</feature>
<dbReference type="RefSeq" id="WP_267982199.1">
    <property type="nucleotide sequence ID" value="NZ_JAPQKF010000013.1"/>
</dbReference>
<feature type="compositionally biased region" description="Low complexity" evidence="1">
    <location>
        <begin position="251"/>
        <end position="268"/>
    </location>
</feature>
<keyword evidence="2" id="KW-0732">Signal</keyword>
<proteinExistence type="predicted"/>
<organism evidence="3 4">
    <name type="scientific">Acinetobacter thutiue</name>
    <dbReference type="NCBI Taxonomy" id="2998078"/>
    <lineage>
        <taxon>Bacteria</taxon>
        <taxon>Pseudomonadati</taxon>
        <taxon>Pseudomonadota</taxon>
        <taxon>Gammaproteobacteria</taxon>
        <taxon>Moraxellales</taxon>
        <taxon>Moraxellaceae</taxon>
        <taxon>Acinetobacter</taxon>
    </lineage>
</organism>
<reference evidence="3" key="1">
    <citation type="submission" date="2023-06" db="EMBL/GenBank/DDBJ databases">
        <title>Two novel species of Acinetobacter isolated from motorbike repairing workshop in Vietnam.</title>
        <authorList>
            <person name="Le N.T.T."/>
        </authorList>
    </citation>
    <scope>NUCLEOTIDE SEQUENCE</scope>
    <source>
        <strain evidence="3">VNH17</strain>
    </source>
</reference>
<keyword evidence="4" id="KW-1185">Reference proteome</keyword>
<sequence>MSIKTGKTWILAPLSLSMMLALTGCWFDDGSSTSSSNSAKTDTPKDETPANTTTLTGTAAIGAPLVGANISLNCAGYNKSNATTTGNTGNWNFAVPTANLPCVVNVAGGTANNIANTQNLYGLSLGNQTNVNITPLTTLALAGASNNALGLKLEDLFKAANIDFSKLAAQIDAAVNKLKNDLTAQGFNYPDIVDFNPFFTAFDPQAGNSYDDLLEAVMAAIQAANSNLAALTTTYATGGTLPAASTGNNGGNNNNNGGNNNNGNNNGGTTTPANAIGLATFNNYSAANNEAFFNSVKGTYPVAIFRAPAGKESHIGEGSLTISGTAENWSLQLKAHDGTVINALNNKSVIYGALTPAIGKLFLNNGNTPDKHISVELTKSGQITGWAGGFAEYGFRNNVLAYGAALPEVFKHIAGIWRGEAMANTCNKPKITVTVKADGSVSNSGKSALGCSDATVENKWNGNDDYVTSTVIDEGSWQGGKWVTTQKTKYIVQIDSEKAGDSKAQGGIRLTLDSLTSKPAMIAAYANLSGGSGAIETINAVPFDPNAAARTEPTAEELADKARLNGKSGITAIAASNVTTKTYTYSKAANTTGITIDGNLIKLQFNSDSLLTSSEAGNWTLAFPEKVGTYECTSTLELAKSSGDSAYLSLNNITFQYASDSINAHSGKSERNTGGACTVTVLSVGNTIEGSFSGKLVGALGAQYTVSQGYFSVVRQ</sequence>
<dbReference type="Proteomes" id="UP001168524">
    <property type="component" value="Unassembled WGS sequence"/>
</dbReference>
<evidence type="ECO:0000256" key="2">
    <source>
        <dbReference type="SAM" id="SignalP"/>
    </source>
</evidence>
<evidence type="ECO:0000313" key="3">
    <source>
        <dbReference type="EMBL" id="MDN0015953.1"/>
    </source>
</evidence>
<evidence type="ECO:0000256" key="1">
    <source>
        <dbReference type="SAM" id="MobiDB-lite"/>
    </source>
</evidence>
<feature type="region of interest" description="Disordered" evidence="1">
    <location>
        <begin position="245"/>
        <end position="269"/>
    </location>
</feature>
<accession>A0ABT7WTJ2</accession>
<protein>
    <submittedName>
        <fullName evidence="3">Uncharacterized protein</fullName>
    </submittedName>
</protein>
<dbReference type="EMBL" id="JAUDZE010000013">
    <property type="protein sequence ID" value="MDN0015953.1"/>
    <property type="molecule type" value="Genomic_DNA"/>
</dbReference>
<dbReference type="PROSITE" id="PS51257">
    <property type="entry name" value="PROKAR_LIPOPROTEIN"/>
    <property type="match status" value="1"/>
</dbReference>
<name>A0ABT7WTJ2_9GAMM</name>
<gene>
    <name evidence="3" type="ORF">QTA56_17190</name>
</gene>
<comment type="caution">
    <text evidence="3">The sequence shown here is derived from an EMBL/GenBank/DDBJ whole genome shotgun (WGS) entry which is preliminary data.</text>
</comment>
<evidence type="ECO:0000313" key="4">
    <source>
        <dbReference type="Proteomes" id="UP001168524"/>
    </source>
</evidence>
<feature type="signal peptide" evidence="2">
    <location>
        <begin position="1"/>
        <end position="23"/>
    </location>
</feature>